<dbReference type="InterPro" id="IPR036282">
    <property type="entry name" value="Glutathione-S-Trfase_C_sf"/>
</dbReference>
<dbReference type="GO" id="GO:0004364">
    <property type="term" value="F:glutathione transferase activity"/>
    <property type="evidence" value="ECO:0007669"/>
    <property type="project" value="TreeGrafter"/>
</dbReference>
<dbReference type="Pfam" id="PF14497">
    <property type="entry name" value="GST_C_3"/>
    <property type="match status" value="1"/>
</dbReference>
<dbReference type="PANTHER" id="PTHR11571">
    <property type="entry name" value="GLUTATHIONE S-TRANSFERASE"/>
    <property type="match status" value="1"/>
</dbReference>
<evidence type="ECO:0000259" key="2">
    <source>
        <dbReference type="PROSITE" id="PS50405"/>
    </source>
</evidence>
<dbReference type="InterPro" id="IPR004046">
    <property type="entry name" value="GST_C"/>
</dbReference>
<dbReference type="CDD" id="cd03039">
    <property type="entry name" value="GST_N_Sigma_like"/>
    <property type="match status" value="1"/>
</dbReference>
<accession>A0A1C7NNV3</accession>
<dbReference type="OrthoDB" id="414243at2759"/>
<proteinExistence type="predicted"/>
<dbReference type="Pfam" id="PF02798">
    <property type="entry name" value="GST_N"/>
    <property type="match status" value="1"/>
</dbReference>
<feature type="domain" description="GST C-terminal" evidence="2">
    <location>
        <begin position="93"/>
        <end position="205"/>
    </location>
</feature>
<dbReference type="InterPro" id="IPR036249">
    <property type="entry name" value="Thioredoxin-like_sf"/>
</dbReference>
<dbReference type="Gene3D" id="1.20.1050.10">
    <property type="match status" value="1"/>
</dbReference>
<keyword evidence="4" id="KW-1185">Reference proteome</keyword>
<keyword evidence="3" id="KW-0808">Transferase</keyword>
<dbReference type="InterPro" id="IPR050213">
    <property type="entry name" value="GST_superfamily"/>
</dbReference>
<dbReference type="Gene3D" id="3.40.30.10">
    <property type="entry name" value="Glutaredoxin"/>
    <property type="match status" value="1"/>
</dbReference>
<dbReference type="InParanoid" id="A0A1C7NNV3"/>
<evidence type="ECO:0000313" key="3">
    <source>
        <dbReference type="EMBL" id="OBZ90767.1"/>
    </source>
</evidence>
<feature type="domain" description="GST N-terminal" evidence="1">
    <location>
        <begin position="7"/>
        <end position="89"/>
    </location>
</feature>
<dbReference type="PROSITE" id="PS50405">
    <property type="entry name" value="GST_CTER"/>
    <property type="match status" value="1"/>
</dbReference>
<dbReference type="Proteomes" id="UP000093000">
    <property type="component" value="Unassembled WGS sequence"/>
</dbReference>
<dbReference type="STRING" id="101091.A0A1C7NNV3"/>
<name>A0A1C7NNV3_9FUNG</name>
<dbReference type="SUPFAM" id="SSF52833">
    <property type="entry name" value="Thioredoxin-like"/>
    <property type="match status" value="1"/>
</dbReference>
<dbReference type="PROSITE" id="PS50404">
    <property type="entry name" value="GST_NTER"/>
    <property type="match status" value="1"/>
</dbReference>
<dbReference type="GO" id="GO:0006749">
    <property type="term" value="P:glutathione metabolic process"/>
    <property type="evidence" value="ECO:0007669"/>
    <property type="project" value="TreeGrafter"/>
</dbReference>
<evidence type="ECO:0000313" key="4">
    <source>
        <dbReference type="Proteomes" id="UP000093000"/>
    </source>
</evidence>
<dbReference type="InterPro" id="IPR010987">
    <property type="entry name" value="Glutathione-S-Trfase_C-like"/>
</dbReference>
<dbReference type="InterPro" id="IPR040079">
    <property type="entry name" value="Glutathione_S-Trfase"/>
</dbReference>
<dbReference type="EMBL" id="LUGH01000034">
    <property type="protein sequence ID" value="OBZ90767.1"/>
    <property type="molecule type" value="Genomic_DNA"/>
</dbReference>
<sequence length="205" mass="23730">MDKIILHYFLVGGSVTRARGENVKLMLVDAGLDHEYVREKQEEWPELKAKLQKEGAYSATLPFIEIDGKKFFKSVAILRYLSTKLGNKYHGSTPEENYYLDVVTELVEAWFEKLKASFFGSEEVKQNYAQKQRPAELEMFDKYYGDNAGPYLLGEKISYTDFLVYHMIDDDGSLGNISHLPNLTKFVQAFEQRPNIKPYFESLKQ</sequence>
<protein>
    <submittedName>
        <fullName evidence="3">Glutathione S-transferase P 10</fullName>
    </submittedName>
</protein>
<gene>
    <name evidence="3" type="primary">gst-10</name>
    <name evidence="3" type="ORF">A0J61_01177</name>
</gene>
<dbReference type="PANTHER" id="PTHR11571:SF150">
    <property type="entry name" value="GLUTATHIONE S-TRANSFERASE"/>
    <property type="match status" value="1"/>
</dbReference>
<comment type="caution">
    <text evidence="3">The sequence shown here is derived from an EMBL/GenBank/DDBJ whole genome shotgun (WGS) entry which is preliminary data.</text>
</comment>
<organism evidence="3 4">
    <name type="scientific">Choanephora cucurbitarum</name>
    <dbReference type="NCBI Taxonomy" id="101091"/>
    <lineage>
        <taxon>Eukaryota</taxon>
        <taxon>Fungi</taxon>
        <taxon>Fungi incertae sedis</taxon>
        <taxon>Mucoromycota</taxon>
        <taxon>Mucoromycotina</taxon>
        <taxon>Mucoromycetes</taxon>
        <taxon>Mucorales</taxon>
        <taxon>Mucorineae</taxon>
        <taxon>Choanephoraceae</taxon>
        <taxon>Choanephoroideae</taxon>
        <taxon>Choanephora</taxon>
    </lineage>
</organism>
<dbReference type="SUPFAM" id="SSF47616">
    <property type="entry name" value="GST C-terminal domain-like"/>
    <property type="match status" value="1"/>
</dbReference>
<dbReference type="AlphaFoldDB" id="A0A1C7NNV3"/>
<dbReference type="SFLD" id="SFLDS00019">
    <property type="entry name" value="Glutathione_Transferase_(cytos"/>
    <property type="match status" value="1"/>
</dbReference>
<reference evidence="3 4" key="1">
    <citation type="submission" date="2016-03" db="EMBL/GenBank/DDBJ databases">
        <title>Choanephora cucurbitarum.</title>
        <authorList>
            <person name="Min B."/>
            <person name="Park H."/>
            <person name="Park J.-H."/>
            <person name="Shin H.-D."/>
            <person name="Choi I.-G."/>
        </authorList>
    </citation>
    <scope>NUCLEOTIDE SEQUENCE [LARGE SCALE GENOMIC DNA]</scope>
    <source>
        <strain evidence="3 4">KUS-F28377</strain>
    </source>
</reference>
<evidence type="ECO:0000259" key="1">
    <source>
        <dbReference type="PROSITE" id="PS50404"/>
    </source>
</evidence>
<dbReference type="InterPro" id="IPR004045">
    <property type="entry name" value="Glutathione_S-Trfase_N"/>
</dbReference>